<dbReference type="Pfam" id="PF13467">
    <property type="entry name" value="RHH_4"/>
    <property type="match status" value="1"/>
</dbReference>
<organism evidence="2 3">
    <name type="scientific">Paraburkholderia dioscoreae</name>
    <dbReference type="NCBI Taxonomy" id="2604047"/>
    <lineage>
        <taxon>Bacteria</taxon>
        <taxon>Pseudomonadati</taxon>
        <taxon>Pseudomonadota</taxon>
        <taxon>Betaproteobacteria</taxon>
        <taxon>Burkholderiales</taxon>
        <taxon>Burkholderiaceae</taxon>
        <taxon>Paraburkholderia</taxon>
    </lineage>
</organism>
<dbReference type="Proteomes" id="UP000325811">
    <property type="component" value="Chromosome I"/>
</dbReference>
<keyword evidence="2" id="KW-0808">Transferase</keyword>
<evidence type="ECO:0000259" key="1">
    <source>
        <dbReference type="Pfam" id="PF13467"/>
    </source>
</evidence>
<evidence type="ECO:0000313" key="2">
    <source>
        <dbReference type="EMBL" id="VVD27866.1"/>
    </source>
</evidence>
<name>A0A5Q4ZEG6_9BURK</name>
<protein>
    <submittedName>
        <fullName evidence="2">Arylsulfate sulfotransferase-like protein</fullName>
    </submittedName>
</protein>
<dbReference type="KEGG" id="pdio:PDMSB3_1409"/>
<reference evidence="2 3" key="1">
    <citation type="submission" date="2019-08" db="EMBL/GenBank/DDBJ databases">
        <authorList>
            <person name="Herpell B J."/>
        </authorList>
    </citation>
    <scope>NUCLEOTIDE SEQUENCE [LARGE SCALE GENOMIC DNA]</scope>
    <source>
        <strain evidence="3">Msb3</strain>
    </source>
</reference>
<proteinExistence type="predicted"/>
<dbReference type="InterPro" id="IPR027373">
    <property type="entry name" value="RHH_dom"/>
</dbReference>
<dbReference type="AlphaFoldDB" id="A0A5Q4ZEG6"/>
<gene>
    <name evidence="2" type="ORF">PDMSB3_1409</name>
</gene>
<dbReference type="InterPro" id="IPR038268">
    <property type="entry name" value="RHH_sf"/>
</dbReference>
<dbReference type="EMBL" id="LR699553">
    <property type="protein sequence ID" value="VVD27866.1"/>
    <property type="molecule type" value="Genomic_DNA"/>
</dbReference>
<accession>A0A5Q4ZEG6</accession>
<evidence type="ECO:0000313" key="3">
    <source>
        <dbReference type="Proteomes" id="UP000325811"/>
    </source>
</evidence>
<sequence>MHGYLEMHQDIHCRNGGTPFPYSYTCKHMRMTRYCNFTPQLAKPRQRSVRINGLATCLRLEEVYWRIIEEIARQESVTVGKLISRWALEIDLTQEAICNFTGFVRIICVTQLLDRKHPIDLDLIDPDVSVGQLG</sequence>
<keyword evidence="3" id="KW-1185">Reference proteome</keyword>
<dbReference type="GO" id="GO:0016740">
    <property type="term" value="F:transferase activity"/>
    <property type="evidence" value="ECO:0007669"/>
    <property type="project" value="UniProtKB-KW"/>
</dbReference>
<feature type="domain" description="Ribbon-helix-helix" evidence="1">
    <location>
        <begin position="44"/>
        <end position="111"/>
    </location>
</feature>
<dbReference type="Gene3D" id="1.10.3990.20">
    <property type="entry name" value="protein bp1543"/>
    <property type="match status" value="1"/>
</dbReference>